<dbReference type="Pfam" id="PF03372">
    <property type="entry name" value="Exo_endo_phos"/>
    <property type="match status" value="1"/>
</dbReference>
<dbReference type="GO" id="GO:0003964">
    <property type="term" value="F:RNA-directed DNA polymerase activity"/>
    <property type="evidence" value="ECO:0007669"/>
    <property type="project" value="UniProtKB-EC"/>
</dbReference>
<dbReference type="SUPFAM" id="SSF56672">
    <property type="entry name" value="DNA/RNA polymerases"/>
    <property type="match status" value="1"/>
</dbReference>
<dbReference type="PROSITE" id="PS50878">
    <property type="entry name" value="RT_POL"/>
    <property type="match status" value="1"/>
</dbReference>
<accession>A0A6I8MXZ5</accession>
<reference evidence="4 5" key="1">
    <citation type="journal article" date="2008" name="Nature">
        <title>Genome analysis of the platypus reveals unique signatures of evolution.</title>
        <authorList>
            <person name="Warren W.C."/>
            <person name="Hillier L.W."/>
            <person name="Marshall Graves J.A."/>
            <person name="Birney E."/>
            <person name="Ponting C.P."/>
            <person name="Grutzner F."/>
            <person name="Belov K."/>
            <person name="Miller W."/>
            <person name="Clarke L."/>
            <person name="Chinwalla A.T."/>
            <person name="Yang S.P."/>
            <person name="Heger A."/>
            <person name="Locke D.P."/>
            <person name="Miethke P."/>
            <person name="Waters P.D."/>
            <person name="Veyrunes F."/>
            <person name="Fulton L."/>
            <person name="Fulton B."/>
            <person name="Graves T."/>
            <person name="Wallis J."/>
            <person name="Puente X.S."/>
            <person name="Lopez-Otin C."/>
            <person name="Ordonez G.R."/>
            <person name="Eichler E.E."/>
            <person name="Chen L."/>
            <person name="Cheng Z."/>
            <person name="Deakin J.E."/>
            <person name="Alsop A."/>
            <person name="Thompson K."/>
            <person name="Kirby P."/>
            <person name="Papenfuss A.T."/>
            <person name="Wakefield M.J."/>
            <person name="Olender T."/>
            <person name="Lancet D."/>
            <person name="Huttley G.A."/>
            <person name="Smit A.F."/>
            <person name="Pask A."/>
            <person name="Temple-Smith P."/>
            <person name="Batzer M.A."/>
            <person name="Walker J.A."/>
            <person name="Konkel M.K."/>
            <person name="Harris R.S."/>
            <person name="Whittington C.M."/>
            <person name="Wong E.S."/>
            <person name="Gemmell N.J."/>
            <person name="Buschiazzo E."/>
            <person name="Vargas Jentzsch I.M."/>
            <person name="Merkel A."/>
            <person name="Schmitz J."/>
            <person name="Zemann A."/>
            <person name="Churakov G."/>
            <person name="Kriegs J.O."/>
            <person name="Brosius J."/>
            <person name="Murchison E.P."/>
            <person name="Sachidanandam R."/>
            <person name="Smith C."/>
            <person name="Hannon G.J."/>
            <person name="Tsend-Ayush E."/>
            <person name="McMillan D."/>
            <person name="Attenborough R."/>
            <person name="Rens W."/>
            <person name="Ferguson-Smith M."/>
            <person name="Lefevre C.M."/>
            <person name="Sharp J.A."/>
            <person name="Nicholas K.R."/>
            <person name="Ray D.A."/>
            <person name="Kube M."/>
            <person name="Reinhardt R."/>
            <person name="Pringle T.H."/>
            <person name="Taylor J."/>
            <person name="Jones R.C."/>
            <person name="Nixon B."/>
            <person name="Dacheux J.L."/>
            <person name="Niwa H."/>
            <person name="Sekita Y."/>
            <person name="Huang X."/>
            <person name="Stark A."/>
            <person name="Kheradpour P."/>
            <person name="Kellis M."/>
            <person name="Flicek P."/>
            <person name="Chen Y."/>
            <person name="Webber C."/>
            <person name="Hardison R."/>
            <person name="Nelson J."/>
            <person name="Hallsworth-Pepin K."/>
            <person name="Delehaunty K."/>
            <person name="Markovic C."/>
            <person name="Minx P."/>
            <person name="Feng Y."/>
            <person name="Kremitzki C."/>
            <person name="Mitreva M."/>
            <person name="Glasscock J."/>
            <person name="Wylie T."/>
            <person name="Wohldmann P."/>
            <person name="Thiru P."/>
            <person name="Nhan M.N."/>
            <person name="Pohl C.S."/>
            <person name="Smith S.M."/>
            <person name="Hou S."/>
            <person name="Nefedov M."/>
            <person name="de Jong P.J."/>
            <person name="Renfree M.B."/>
            <person name="Mardis E.R."/>
            <person name="Wilson R.K."/>
        </authorList>
    </citation>
    <scope>NUCLEOTIDE SEQUENCE [LARGE SCALE GENOMIC DNA]</scope>
    <source>
        <strain evidence="4 5">Glennie</strain>
    </source>
</reference>
<dbReference type="Bgee" id="ENSOANG00000045786">
    <property type="expression patterns" value="Expressed in cerebellum and 6 other cell types or tissues"/>
</dbReference>
<dbReference type="Proteomes" id="UP000002279">
    <property type="component" value="Chromosome 2"/>
</dbReference>
<dbReference type="SUPFAM" id="SSF56219">
    <property type="entry name" value="DNase I-like"/>
    <property type="match status" value="1"/>
</dbReference>
<keyword evidence="5" id="KW-1185">Reference proteome</keyword>
<evidence type="ECO:0000259" key="3">
    <source>
        <dbReference type="PROSITE" id="PS50878"/>
    </source>
</evidence>
<dbReference type="EC" id="2.7.7.49" evidence="1"/>
<name>A0A6I8MXZ5_ORNAN</name>
<dbReference type="InParanoid" id="A0A6I8MXZ5"/>
<evidence type="ECO:0000256" key="1">
    <source>
        <dbReference type="ARBA" id="ARBA00012493"/>
    </source>
</evidence>
<reference evidence="4" key="2">
    <citation type="submission" date="2025-08" db="UniProtKB">
        <authorList>
            <consortium name="Ensembl"/>
        </authorList>
    </citation>
    <scope>IDENTIFICATION</scope>
    <source>
        <strain evidence="4">Glennie</strain>
    </source>
</reference>
<feature type="compositionally biased region" description="Pro residues" evidence="2">
    <location>
        <begin position="438"/>
        <end position="455"/>
    </location>
</feature>
<dbReference type="InterPro" id="IPR043502">
    <property type="entry name" value="DNA/RNA_pol_sf"/>
</dbReference>
<dbReference type="Gene3D" id="3.60.10.10">
    <property type="entry name" value="Endonuclease/exonuclease/phosphatase"/>
    <property type="match status" value="1"/>
</dbReference>
<dbReference type="CDD" id="cd01650">
    <property type="entry name" value="RT_nLTR_like"/>
    <property type="match status" value="1"/>
</dbReference>
<dbReference type="InterPro" id="IPR000477">
    <property type="entry name" value="RT_dom"/>
</dbReference>
<reference evidence="4" key="3">
    <citation type="submission" date="2025-09" db="UniProtKB">
        <authorList>
            <consortium name="Ensembl"/>
        </authorList>
    </citation>
    <scope>IDENTIFICATION</scope>
    <source>
        <strain evidence="4">Glennie</strain>
    </source>
</reference>
<dbReference type="GeneTree" id="ENSGT01120000271821"/>
<dbReference type="AlphaFoldDB" id="A0A6I8MXZ5"/>
<evidence type="ECO:0000256" key="2">
    <source>
        <dbReference type="SAM" id="MobiDB-lite"/>
    </source>
</evidence>
<feature type="region of interest" description="Disordered" evidence="2">
    <location>
        <begin position="436"/>
        <end position="459"/>
    </location>
</feature>
<dbReference type="InterPro" id="IPR036691">
    <property type="entry name" value="Endo/exonu/phosph_ase_sf"/>
</dbReference>
<dbReference type="PANTHER" id="PTHR33332">
    <property type="entry name" value="REVERSE TRANSCRIPTASE DOMAIN-CONTAINING PROTEIN"/>
    <property type="match status" value="1"/>
</dbReference>
<dbReference type="Ensembl" id="ENSOANT00000066890.1">
    <property type="protein sequence ID" value="ENSOANP00000033598.1"/>
    <property type="gene ID" value="ENSOANG00000045786.1"/>
</dbReference>
<feature type="domain" description="Reverse transcriptase" evidence="3">
    <location>
        <begin position="504"/>
        <end position="760"/>
    </location>
</feature>
<sequence length="1026" mass="112298">PVLLSHHHPSSPSPRPGPRHLLPIQTLPSPHPSPPPPLAPTATFKCGLWNPRSITGKLPFIHDLFLSRSLLLLALSETCLSPEDTVSAAALSSGGLSFSHSPRLTGKGGGVGFLLSARCRFRTIPPPPSLSFPSFEAHIIRLYHPLQLLVAVIYRPPGPTSDFFNHLDPFLTFLLSFSLPTLILGDFNIHTDVPDDSSAARPLSLLDSADLLLHHTAPTHRLGHTLDLVISYRCTISSLTDSEIPLSDHNLLTCLISHTPSPCKSSLLPHRDLRSLDPIRLSNSISPHLAALSSLPTLDDQVSALNSTLSTHLDSLAPLSLRRSRSTNPQPWITSSVRLLRSYARAAERCWRKSKHQADLTHFKFILSCLNSALSSARQSFFSSLIDTHARHPRRLFRTFNSLLRPPVPPPPPSFTPNDLATYFLTKINAIRSELPKVTPPPLPSPPPTPSPTFPSFPAVSSEEISSLLASATPSTCSSDPIPSHLLKTIAPALLPSLTSIFNHSISKGSFPSAFKHAHVSPILKKPALDPTTPSSYRPISLLPFLSKILERVVYNRCLEFLNSPSLLDPLQSGFRPLHSTETALSKVTHDLLLAKSNGSYSILILLDLSAAFDTVDHPLLLHTLSHLGFTDSVLSWFSSYLSGRSFSVSFAGASSPSHPLTVGVPQGSVLGPLLFSIYTHSLGELIRSHGFDYHLYVDDTQIYISAPVLSPSLQARISSCLRDVSTWMSARHLKLNMSETELLIFPPKPGPLPDFSITVDGTTILPVSQARNLGVILDSSLSFTPHILSVTETCRFHLYNIAKIRPFLSTQTATLLLRALVISRLDYCVSLLSDLPSSSLAPLRSILHSAARLIFLQKRSGHVTPLLKHLQWLPIDLRSKQKLLTLGFKALHHLAPSYLSSLLSFYARSAPLPPTSSPSLGLAYPAVDPWVTSSRGPGMPSLLTSAKLILFPSSKPYLKITSSKRRSQTELLFPLYSLCHPPFTSPQLKPHFPLFPLLLHLSLPIPTALYSSAQLYIFSLPYLFC</sequence>
<dbReference type="OMA" id="HIQHICK"/>
<feature type="compositionally biased region" description="Low complexity" evidence="2">
    <location>
        <begin position="19"/>
        <end position="28"/>
    </location>
</feature>
<dbReference type="InterPro" id="IPR005135">
    <property type="entry name" value="Endo/exonuclease/phosphatase"/>
</dbReference>
<proteinExistence type="predicted"/>
<feature type="region of interest" description="Disordered" evidence="2">
    <location>
        <begin position="1"/>
        <end position="37"/>
    </location>
</feature>
<protein>
    <recommendedName>
        <fullName evidence="1">RNA-directed DNA polymerase</fullName>
        <ecNumber evidence="1">2.7.7.49</ecNumber>
    </recommendedName>
</protein>
<organism evidence="4 5">
    <name type="scientific">Ornithorhynchus anatinus</name>
    <name type="common">Duckbill platypus</name>
    <dbReference type="NCBI Taxonomy" id="9258"/>
    <lineage>
        <taxon>Eukaryota</taxon>
        <taxon>Metazoa</taxon>
        <taxon>Chordata</taxon>
        <taxon>Craniata</taxon>
        <taxon>Vertebrata</taxon>
        <taxon>Euteleostomi</taxon>
        <taxon>Mammalia</taxon>
        <taxon>Monotremata</taxon>
        <taxon>Ornithorhynchidae</taxon>
        <taxon>Ornithorhynchus</taxon>
    </lineage>
</organism>
<evidence type="ECO:0000313" key="5">
    <source>
        <dbReference type="Proteomes" id="UP000002279"/>
    </source>
</evidence>
<evidence type="ECO:0000313" key="4">
    <source>
        <dbReference type="Ensembl" id="ENSOANP00000033598.1"/>
    </source>
</evidence>
<dbReference type="Pfam" id="PF00078">
    <property type="entry name" value="RVT_1"/>
    <property type="match status" value="1"/>
</dbReference>